<gene>
    <name evidence="1" type="ORF">EZS28_044236</name>
</gene>
<feature type="non-terminal residue" evidence="1">
    <location>
        <position position="354"/>
    </location>
</feature>
<evidence type="ECO:0000313" key="1">
    <source>
        <dbReference type="EMBL" id="KAA6360237.1"/>
    </source>
</evidence>
<protein>
    <submittedName>
        <fullName evidence="1">Uncharacterized protein</fullName>
    </submittedName>
</protein>
<dbReference type="EMBL" id="SNRW01027214">
    <property type="protein sequence ID" value="KAA6360237.1"/>
    <property type="molecule type" value="Genomic_DNA"/>
</dbReference>
<accession>A0A5J4TPV3</accession>
<sequence>MTTPSIGVSFDLCIFERCSFIFVELGRSYFNPGYGQIGQTIFNHCLWNSNGLIWNSQLNDWQPTTQVESGAIVVQYADFPTELEYAIDSDCNIRTGKVVLDSCLFINNDDFTSTSPNRNMIIDSTSTLIDGQLTQFVAMMLQQDLVYNIQFQKGIMVNETTLNVRYNKLSISKDDDVQEEVIFRAKQTPTSPNYLPFQENGAFIDPFPQQLIAVEQSGEISMKSIVILHFYEKSLNSVIQIKDEAKFNGIQLIFKPINEQLVGISTLPTTEQTSPYLQCLGGFTILESCQFLPTAFINSAAIRTMHEIGINSKEGIQLDDCNLTLKDCQIIGMNRIDEAENSGSAIDAIGMKVT</sequence>
<evidence type="ECO:0000313" key="2">
    <source>
        <dbReference type="Proteomes" id="UP000324800"/>
    </source>
</evidence>
<dbReference type="Proteomes" id="UP000324800">
    <property type="component" value="Unassembled WGS sequence"/>
</dbReference>
<dbReference type="AlphaFoldDB" id="A0A5J4TPV3"/>
<proteinExistence type="predicted"/>
<name>A0A5J4TPV3_9EUKA</name>
<comment type="caution">
    <text evidence="1">The sequence shown here is derived from an EMBL/GenBank/DDBJ whole genome shotgun (WGS) entry which is preliminary data.</text>
</comment>
<reference evidence="1 2" key="1">
    <citation type="submission" date="2019-03" db="EMBL/GenBank/DDBJ databases">
        <title>Single cell metagenomics reveals metabolic interactions within the superorganism composed of flagellate Streblomastix strix and complex community of Bacteroidetes bacteria on its surface.</title>
        <authorList>
            <person name="Treitli S.C."/>
            <person name="Kolisko M."/>
            <person name="Husnik F."/>
            <person name="Keeling P."/>
            <person name="Hampl V."/>
        </authorList>
    </citation>
    <scope>NUCLEOTIDE SEQUENCE [LARGE SCALE GENOMIC DNA]</scope>
    <source>
        <strain evidence="1">ST1C</strain>
    </source>
</reference>
<organism evidence="1 2">
    <name type="scientific">Streblomastix strix</name>
    <dbReference type="NCBI Taxonomy" id="222440"/>
    <lineage>
        <taxon>Eukaryota</taxon>
        <taxon>Metamonada</taxon>
        <taxon>Preaxostyla</taxon>
        <taxon>Oxymonadida</taxon>
        <taxon>Streblomastigidae</taxon>
        <taxon>Streblomastix</taxon>
    </lineage>
</organism>